<keyword evidence="2" id="KW-0503">Monooxygenase</keyword>
<dbReference type="EMBL" id="FORA01000010">
    <property type="protein sequence ID" value="SFJ87554.1"/>
    <property type="molecule type" value="Genomic_DNA"/>
</dbReference>
<sequence>MTHYPDSAAANLNEGFVVAISIIAKEGEGDAVADILERLIAPTMDEEGVKFFMPYRSPTDPNAFFVYELYQDAAGWDAHNASAHFQSAVEELLPKVDVRERVPFVPYVD</sequence>
<evidence type="ECO:0000313" key="3">
    <source>
        <dbReference type="Proteomes" id="UP000199110"/>
    </source>
</evidence>
<dbReference type="Pfam" id="PF03992">
    <property type="entry name" value="ABM"/>
    <property type="match status" value="1"/>
</dbReference>
<keyword evidence="3" id="KW-1185">Reference proteome</keyword>
<evidence type="ECO:0000313" key="2">
    <source>
        <dbReference type="EMBL" id="SFJ87554.1"/>
    </source>
</evidence>
<dbReference type="InterPro" id="IPR007138">
    <property type="entry name" value="ABM_dom"/>
</dbReference>
<accession>A0A1I3UW21</accession>
<dbReference type="InterPro" id="IPR050744">
    <property type="entry name" value="AI-2_Isomerase_LsrG"/>
</dbReference>
<dbReference type="RefSeq" id="WP_092785109.1">
    <property type="nucleotide sequence ID" value="NZ_FORA01000010.1"/>
</dbReference>
<dbReference type="Proteomes" id="UP000199110">
    <property type="component" value="Unassembled WGS sequence"/>
</dbReference>
<dbReference type="SUPFAM" id="SSF54909">
    <property type="entry name" value="Dimeric alpha+beta barrel"/>
    <property type="match status" value="1"/>
</dbReference>
<evidence type="ECO:0000259" key="1">
    <source>
        <dbReference type="PROSITE" id="PS51725"/>
    </source>
</evidence>
<dbReference type="AlphaFoldDB" id="A0A1I3UW21"/>
<dbReference type="InterPro" id="IPR011008">
    <property type="entry name" value="Dimeric_a/b-barrel"/>
</dbReference>
<keyword evidence="2" id="KW-0560">Oxidoreductase</keyword>
<organism evidence="2 3">
    <name type="scientific">Jannaschia pohangensis</name>
    <dbReference type="NCBI Taxonomy" id="390807"/>
    <lineage>
        <taxon>Bacteria</taxon>
        <taxon>Pseudomonadati</taxon>
        <taxon>Pseudomonadota</taxon>
        <taxon>Alphaproteobacteria</taxon>
        <taxon>Rhodobacterales</taxon>
        <taxon>Roseobacteraceae</taxon>
        <taxon>Jannaschia</taxon>
    </lineage>
</organism>
<proteinExistence type="predicted"/>
<dbReference type="STRING" id="390807.SAMN04488095_0031"/>
<feature type="domain" description="ABM" evidence="1">
    <location>
        <begin position="16"/>
        <end position="104"/>
    </location>
</feature>
<gene>
    <name evidence="2" type="ORF">SAMN04488095_0031</name>
</gene>
<protein>
    <submittedName>
        <fullName evidence="2">Quinol monooxygenase YgiN</fullName>
    </submittedName>
</protein>
<dbReference type="PANTHER" id="PTHR33336">
    <property type="entry name" value="QUINOL MONOOXYGENASE YGIN-RELATED"/>
    <property type="match status" value="1"/>
</dbReference>
<dbReference type="PANTHER" id="PTHR33336:SF15">
    <property type="entry name" value="ABM DOMAIN-CONTAINING PROTEIN"/>
    <property type="match status" value="1"/>
</dbReference>
<dbReference type="Gene3D" id="3.30.70.100">
    <property type="match status" value="1"/>
</dbReference>
<name>A0A1I3UW21_9RHOB</name>
<dbReference type="OrthoDB" id="287932at2"/>
<dbReference type="GO" id="GO:0004497">
    <property type="term" value="F:monooxygenase activity"/>
    <property type="evidence" value="ECO:0007669"/>
    <property type="project" value="UniProtKB-KW"/>
</dbReference>
<reference evidence="2 3" key="1">
    <citation type="submission" date="2016-10" db="EMBL/GenBank/DDBJ databases">
        <authorList>
            <person name="de Groot N.N."/>
        </authorList>
    </citation>
    <scope>NUCLEOTIDE SEQUENCE [LARGE SCALE GENOMIC DNA]</scope>
    <source>
        <strain evidence="2 3">DSM 19073</strain>
    </source>
</reference>
<dbReference type="PROSITE" id="PS51725">
    <property type="entry name" value="ABM"/>
    <property type="match status" value="1"/>
</dbReference>